<sequence>MPYNTDIGQMLDADPFELAGSIFGAVFAGVAIGDQTAYGRVRKQLRARFGNPRWSDPHSGVYDAVALQTTLVWERALVATRAHSGVLVLLPRGTRLLAAPDPVAALREFL</sequence>
<evidence type="ECO:0000256" key="1">
    <source>
        <dbReference type="SAM" id="Phobius"/>
    </source>
</evidence>
<organism evidence="2 3">
    <name type="scientific">Kribbella sindirgiensis</name>
    <dbReference type="NCBI Taxonomy" id="1124744"/>
    <lineage>
        <taxon>Bacteria</taxon>
        <taxon>Bacillati</taxon>
        <taxon>Actinomycetota</taxon>
        <taxon>Actinomycetes</taxon>
        <taxon>Propionibacteriales</taxon>
        <taxon>Kribbellaceae</taxon>
        <taxon>Kribbella</taxon>
    </lineage>
</organism>
<dbReference type="AlphaFoldDB" id="A0A4R0I0K6"/>
<dbReference type="RefSeq" id="WP_131295769.1">
    <property type="nucleotide sequence ID" value="NZ_SJKA01000021.1"/>
</dbReference>
<accession>A0A4R0I0K6</accession>
<keyword evidence="1" id="KW-0472">Membrane</keyword>
<keyword evidence="1" id="KW-0812">Transmembrane</keyword>
<reference evidence="2 3" key="1">
    <citation type="submission" date="2019-02" db="EMBL/GenBank/DDBJ databases">
        <title>Kribbella capetownensis sp. nov. and Kribbella speibonae sp. nov., isolated from soil.</title>
        <authorList>
            <person name="Curtis S.M."/>
            <person name="Norton I."/>
            <person name="Everest G.J."/>
            <person name="Meyers P.R."/>
        </authorList>
    </citation>
    <scope>NUCLEOTIDE SEQUENCE [LARGE SCALE GENOMIC DNA]</scope>
    <source>
        <strain evidence="2 3">DSM 27082</strain>
    </source>
</reference>
<evidence type="ECO:0000313" key="3">
    <source>
        <dbReference type="Proteomes" id="UP000292695"/>
    </source>
</evidence>
<dbReference type="Proteomes" id="UP000292695">
    <property type="component" value="Unassembled WGS sequence"/>
</dbReference>
<keyword evidence="1" id="KW-1133">Transmembrane helix</keyword>
<keyword evidence="3" id="KW-1185">Reference proteome</keyword>
<feature type="transmembrane region" description="Helical" evidence="1">
    <location>
        <begin position="18"/>
        <end position="38"/>
    </location>
</feature>
<dbReference type="EMBL" id="SJKA01000021">
    <property type="protein sequence ID" value="TCC20646.1"/>
    <property type="molecule type" value="Genomic_DNA"/>
</dbReference>
<gene>
    <name evidence="2" type="ORF">E0H50_37120</name>
</gene>
<dbReference type="OrthoDB" id="3830604at2"/>
<comment type="caution">
    <text evidence="2">The sequence shown here is derived from an EMBL/GenBank/DDBJ whole genome shotgun (WGS) entry which is preliminary data.</text>
</comment>
<proteinExistence type="predicted"/>
<protein>
    <submittedName>
        <fullName evidence="2">Uncharacterized protein</fullName>
    </submittedName>
</protein>
<name>A0A4R0I0K6_9ACTN</name>
<evidence type="ECO:0000313" key="2">
    <source>
        <dbReference type="EMBL" id="TCC20646.1"/>
    </source>
</evidence>